<gene>
    <name evidence="4" type="primary">psmc3-b</name>
    <name evidence="4" type="ORF">T4B_4768</name>
</gene>
<proteinExistence type="predicted"/>
<keyword evidence="5" id="KW-1185">Reference proteome</keyword>
<evidence type="ECO:0000259" key="3">
    <source>
        <dbReference type="Pfam" id="PF00004"/>
    </source>
</evidence>
<keyword evidence="1" id="KW-0547">Nucleotide-binding</keyword>
<feature type="non-terminal residue" evidence="4">
    <location>
        <position position="55"/>
    </location>
</feature>
<dbReference type="Pfam" id="PF00004">
    <property type="entry name" value="AAA"/>
    <property type="match status" value="1"/>
</dbReference>
<keyword evidence="2" id="KW-0067">ATP-binding</keyword>
<organism evidence="4 5">
    <name type="scientific">Trichinella pseudospiralis</name>
    <name type="common">Parasitic roundworm</name>
    <dbReference type="NCBI Taxonomy" id="6337"/>
    <lineage>
        <taxon>Eukaryota</taxon>
        <taxon>Metazoa</taxon>
        <taxon>Ecdysozoa</taxon>
        <taxon>Nematoda</taxon>
        <taxon>Enoplea</taxon>
        <taxon>Dorylaimia</taxon>
        <taxon>Trichinellida</taxon>
        <taxon>Trichinellidae</taxon>
        <taxon>Trichinella</taxon>
    </lineage>
</organism>
<dbReference type="GO" id="GO:0006508">
    <property type="term" value="P:proteolysis"/>
    <property type="evidence" value="ECO:0007669"/>
    <property type="project" value="UniProtKB-KW"/>
</dbReference>
<dbReference type="Gene3D" id="3.40.50.300">
    <property type="entry name" value="P-loop containing nucleotide triphosphate hydrolases"/>
    <property type="match status" value="1"/>
</dbReference>
<dbReference type="Proteomes" id="UP000054805">
    <property type="component" value="Unassembled WGS sequence"/>
</dbReference>
<feature type="domain" description="ATPase AAA-type core" evidence="3">
    <location>
        <begin position="26"/>
        <end position="55"/>
    </location>
</feature>
<evidence type="ECO:0000313" key="5">
    <source>
        <dbReference type="Proteomes" id="UP000054805"/>
    </source>
</evidence>
<reference evidence="4 5" key="1">
    <citation type="submission" date="2015-01" db="EMBL/GenBank/DDBJ databases">
        <title>Evolution of Trichinella species and genotypes.</title>
        <authorList>
            <person name="Korhonen P.K."/>
            <person name="Edoardo P."/>
            <person name="Giuseppe L.R."/>
            <person name="Gasser R.B."/>
        </authorList>
    </citation>
    <scope>NUCLEOTIDE SEQUENCE [LARGE SCALE GENOMIC DNA]</scope>
    <source>
        <strain evidence="4">ISS588</strain>
    </source>
</reference>
<protein>
    <submittedName>
        <fullName evidence="4">26S protease regulatory subunit 6A-B</fullName>
    </submittedName>
</protein>
<dbReference type="GO" id="GO:0005524">
    <property type="term" value="F:ATP binding"/>
    <property type="evidence" value="ECO:0007669"/>
    <property type="project" value="UniProtKB-KW"/>
</dbReference>
<evidence type="ECO:0000256" key="2">
    <source>
        <dbReference type="ARBA" id="ARBA00022840"/>
    </source>
</evidence>
<dbReference type="InterPro" id="IPR027417">
    <property type="entry name" value="P-loop_NTPase"/>
</dbReference>
<keyword evidence="4" id="KW-0378">Hydrolase</keyword>
<dbReference type="AlphaFoldDB" id="A0A0V1G711"/>
<sequence>MIEAVIYPITHKEEFKTFRVQPPKGVLMYGPPGTGKTLLAKALASSAKCTFLKLS</sequence>
<dbReference type="InterPro" id="IPR003959">
    <property type="entry name" value="ATPase_AAA_core"/>
</dbReference>
<name>A0A0V1G711_TRIPS</name>
<dbReference type="GO" id="GO:0008233">
    <property type="term" value="F:peptidase activity"/>
    <property type="evidence" value="ECO:0007669"/>
    <property type="project" value="UniProtKB-KW"/>
</dbReference>
<dbReference type="GO" id="GO:0016887">
    <property type="term" value="F:ATP hydrolysis activity"/>
    <property type="evidence" value="ECO:0007669"/>
    <property type="project" value="InterPro"/>
</dbReference>
<dbReference type="SUPFAM" id="SSF52540">
    <property type="entry name" value="P-loop containing nucleoside triphosphate hydrolases"/>
    <property type="match status" value="1"/>
</dbReference>
<accession>A0A0V1G711</accession>
<comment type="caution">
    <text evidence="4">The sequence shown here is derived from an EMBL/GenBank/DDBJ whole genome shotgun (WGS) entry which is preliminary data.</text>
</comment>
<dbReference type="InterPro" id="IPR050221">
    <property type="entry name" value="26S_Proteasome_ATPase"/>
</dbReference>
<keyword evidence="4" id="KW-0645">Protease</keyword>
<dbReference type="EMBL" id="JYDS01006350">
    <property type="protein sequence ID" value="KRY93893.1"/>
    <property type="molecule type" value="Genomic_DNA"/>
</dbReference>
<evidence type="ECO:0000256" key="1">
    <source>
        <dbReference type="ARBA" id="ARBA00022741"/>
    </source>
</evidence>
<dbReference type="PANTHER" id="PTHR23073">
    <property type="entry name" value="26S PROTEASOME REGULATORY SUBUNIT"/>
    <property type="match status" value="1"/>
</dbReference>
<evidence type="ECO:0000313" key="4">
    <source>
        <dbReference type="EMBL" id="KRY93893.1"/>
    </source>
</evidence>